<feature type="domain" description="Beta-lactamase-related" evidence="1">
    <location>
        <begin position="41"/>
        <end position="351"/>
    </location>
</feature>
<dbReference type="InterPro" id="IPR012338">
    <property type="entry name" value="Beta-lactam/transpept-like"/>
</dbReference>
<dbReference type="PANTHER" id="PTHR43283">
    <property type="entry name" value="BETA-LACTAMASE-RELATED"/>
    <property type="match status" value="1"/>
</dbReference>
<dbReference type="Pfam" id="PF00144">
    <property type="entry name" value="Beta-lactamase"/>
    <property type="match status" value="1"/>
</dbReference>
<accession>A0A495J1C6</accession>
<dbReference type="InterPro" id="IPR001466">
    <property type="entry name" value="Beta-lactam-related"/>
</dbReference>
<dbReference type="AlphaFoldDB" id="A0A495J1C6"/>
<protein>
    <submittedName>
        <fullName evidence="2">CubicO group peptidase (Beta-lactamase class C family)</fullName>
    </submittedName>
</protein>
<name>A0A495J1C6_9SPHI</name>
<proteinExistence type="predicted"/>
<reference evidence="2 3" key="1">
    <citation type="submission" date="2018-10" db="EMBL/GenBank/DDBJ databases">
        <title>Genomic Encyclopedia of Archaeal and Bacterial Type Strains, Phase II (KMG-II): from individual species to whole genera.</title>
        <authorList>
            <person name="Goeker M."/>
        </authorList>
    </citation>
    <scope>NUCLEOTIDE SEQUENCE [LARGE SCALE GENOMIC DNA]</scope>
    <source>
        <strain evidence="2 3">DSM 18602</strain>
    </source>
</reference>
<dbReference type="InterPro" id="IPR050789">
    <property type="entry name" value="Diverse_Enzym_Activities"/>
</dbReference>
<dbReference type="RefSeq" id="WP_162847044.1">
    <property type="nucleotide sequence ID" value="NZ_RBKU01000001.1"/>
</dbReference>
<evidence type="ECO:0000313" key="2">
    <source>
        <dbReference type="EMBL" id="RKR82114.1"/>
    </source>
</evidence>
<gene>
    <name evidence="2" type="ORF">BDD43_2282</name>
</gene>
<dbReference type="SUPFAM" id="SSF56601">
    <property type="entry name" value="beta-lactamase/transpeptidase-like"/>
    <property type="match status" value="1"/>
</dbReference>
<evidence type="ECO:0000313" key="3">
    <source>
        <dbReference type="Proteomes" id="UP000268007"/>
    </source>
</evidence>
<evidence type="ECO:0000259" key="1">
    <source>
        <dbReference type="Pfam" id="PF00144"/>
    </source>
</evidence>
<keyword evidence="3" id="KW-1185">Reference proteome</keyword>
<comment type="caution">
    <text evidence="2">The sequence shown here is derived from an EMBL/GenBank/DDBJ whole genome shotgun (WGS) entry which is preliminary data.</text>
</comment>
<dbReference type="Gene3D" id="3.40.710.10">
    <property type="entry name" value="DD-peptidase/beta-lactamase superfamily"/>
    <property type="match status" value="1"/>
</dbReference>
<dbReference type="PANTHER" id="PTHR43283:SF18">
    <property type="match status" value="1"/>
</dbReference>
<dbReference type="EMBL" id="RBKU01000001">
    <property type="protein sequence ID" value="RKR82114.1"/>
    <property type="molecule type" value="Genomic_DNA"/>
</dbReference>
<sequence>MLHPLKKTSLLLLTFLTLLAAKLPAQVISLSGRSLDTAALSNYIQKQMDSLKIPGAAVCILNHKQVVYRHDFGYANLEQKRPVTEATLFEAASMTKPLFAYYVNWLAQKGMISLDKPLYQYLPLPDLDYDPRYQKITARMVLSHTSGLPNWRADNRGQELDIKFEPGSQFSYSGEGYDYLAKVVAKITHTNAITLGARIRQDLLLPLGMRSSYLVWQDGLDNRLATGYEDGKTPREIWKPKVVNAASSLLATCSDYARFLSAVLSNQPLTGANTDRMLSRRIKLPAGHIITQYFGWTDWAMGFAIKPTAFGNVYAHGGTNEDFQSNFMIDRKTGTGFVAMTNSNHGHELNKKIEALVINGQ</sequence>
<organism evidence="2 3">
    <name type="scientific">Mucilaginibacter gracilis</name>
    <dbReference type="NCBI Taxonomy" id="423350"/>
    <lineage>
        <taxon>Bacteria</taxon>
        <taxon>Pseudomonadati</taxon>
        <taxon>Bacteroidota</taxon>
        <taxon>Sphingobacteriia</taxon>
        <taxon>Sphingobacteriales</taxon>
        <taxon>Sphingobacteriaceae</taxon>
        <taxon>Mucilaginibacter</taxon>
    </lineage>
</organism>
<dbReference type="Proteomes" id="UP000268007">
    <property type="component" value="Unassembled WGS sequence"/>
</dbReference>